<evidence type="ECO:0000313" key="3">
    <source>
        <dbReference type="Proteomes" id="UP000722989"/>
    </source>
</evidence>
<evidence type="ECO:0000313" key="2">
    <source>
        <dbReference type="EMBL" id="NJC73822.1"/>
    </source>
</evidence>
<dbReference type="PANTHER" id="PTHR45138:SF9">
    <property type="entry name" value="DIGUANYLATE CYCLASE DGCM-RELATED"/>
    <property type="match status" value="1"/>
</dbReference>
<dbReference type="SUPFAM" id="SSF55073">
    <property type="entry name" value="Nucleotide cyclase"/>
    <property type="match status" value="1"/>
</dbReference>
<accession>A0ABX0Y6R8</accession>
<dbReference type="Gene3D" id="3.30.70.270">
    <property type="match status" value="1"/>
</dbReference>
<proteinExistence type="predicted"/>
<feature type="domain" description="GGDEF" evidence="1">
    <location>
        <begin position="403"/>
        <end position="531"/>
    </location>
</feature>
<sequence>MAGAMDERRLPVVPHPLGGFPGLVNWMHELTVKGRNWEALRATDIVEALARAVDDSRALVFVTQTRMYAMIGLARLQEALAAGESLLRLHRAAGATVEEAKTLSDVAEILIRMGRLDEGLQLVARATSILDETPRSHRRHLSAISSLTDAARAAELYELADSSSRILMEGQEPGSIDREASELQRAELLLEWAMRLEHLGQLEVAAARYLQSVRLIQPWVDAYRRSGPTADAPLATAVLATVLAKLGRVDEAAELVEPMVGSMRDRSQHHEARLVHFAYGLVLRARGDYPGARREFIAAVELSTHTGQTTQRLIFQHELALLAIAQFPETRHVLAALQAQAQQLWNLRLERLAMLRQARRRVQLEAERTRADAAALQDPLTGLGNRRCFDQQMALLDREGRPDQLTLLLLDADNFKHINDTYSHAAGDQVLIQIARALKQHCRSMDVPVRFGGDEFAVFIRGDLTTAARIGERIRHWIATQPWNEIALGMRVTVSLGAATLRDGMAADHLFHIADKQLYAAKSRGRDQLAA</sequence>
<reference evidence="2 3" key="1">
    <citation type="submission" date="2020-03" db="EMBL/GenBank/DDBJ databases">
        <title>WGS of the type strain of Planosporangium spp.</title>
        <authorList>
            <person name="Thawai C."/>
        </authorList>
    </citation>
    <scope>NUCLEOTIDE SEQUENCE [LARGE SCALE GENOMIC DNA]</scope>
    <source>
        <strain evidence="2 3">TBRC 5610</strain>
    </source>
</reference>
<keyword evidence="3" id="KW-1185">Reference proteome</keyword>
<dbReference type="Gene3D" id="1.25.40.10">
    <property type="entry name" value="Tetratricopeptide repeat domain"/>
    <property type="match status" value="1"/>
</dbReference>
<dbReference type="SUPFAM" id="SSF48452">
    <property type="entry name" value="TPR-like"/>
    <property type="match status" value="2"/>
</dbReference>
<dbReference type="SMART" id="SM00267">
    <property type="entry name" value="GGDEF"/>
    <property type="match status" value="1"/>
</dbReference>
<organism evidence="2 3">
    <name type="scientific">Planosporangium thailandense</name>
    <dbReference type="NCBI Taxonomy" id="765197"/>
    <lineage>
        <taxon>Bacteria</taxon>
        <taxon>Bacillati</taxon>
        <taxon>Actinomycetota</taxon>
        <taxon>Actinomycetes</taxon>
        <taxon>Micromonosporales</taxon>
        <taxon>Micromonosporaceae</taxon>
        <taxon>Planosporangium</taxon>
    </lineage>
</organism>
<dbReference type="PROSITE" id="PS50887">
    <property type="entry name" value="GGDEF"/>
    <property type="match status" value="1"/>
</dbReference>
<dbReference type="CDD" id="cd01949">
    <property type="entry name" value="GGDEF"/>
    <property type="match status" value="1"/>
</dbReference>
<protein>
    <submittedName>
        <fullName evidence="2">GGDEF domain-containing protein</fullName>
    </submittedName>
</protein>
<dbReference type="Proteomes" id="UP000722989">
    <property type="component" value="Unassembled WGS sequence"/>
</dbReference>
<dbReference type="NCBIfam" id="TIGR00254">
    <property type="entry name" value="GGDEF"/>
    <property type="match status" value="1"/>
</dbReference>
<evidence type="ECO:0000259" key="1">
    <source>
        <dbReference type="PROSITE" id="PS50887"/>
    </source>
</evidence>
<gene>
    <name evidence="2" type="ORF">HC031_29515</name>
</gene>
<dbReference type="PANTHER" id="PTHR45138">
    <property type="entry name" value="REGULATORY COMPONENTS OF SENSORY TRANSDUCTION SYSTEM"/>
    <property type="match status" value="1"/>
</dbReference>
<dbReference type="InterPro" id="IPR000160">
    <property type="entry name" value="GGDEF_dom"/>
</dbReference>
<dbReference type="InterPro" id="IPR011990">
    <property type="entry name" value="TPR-like_helical_dom_sf"/>
</dbReference>
<comment type="caution">
    <text evidence="2">The sequence shown here is derived from an EMBL/GenBank/DDBJ whole genome shotgun (WGS) entry which is preliminary data.</text>
</comment>
<dbReference type="InterPro" id="IPR043128">
    <property type="entry name" value="Rev_trsase/Diguanyl_cyclase"/>
</dbReference>
<dbReference type="InterPro" id="IPR029787">
    <property type="entry name" value="Nucleotide_cyclase"/>
</dbReference>
<dbReference type="Pfam" id="PF00990">
    <property type="entry name" value="GGDEF"/>
    <property type="match status" value="1"/>
</dbReference>
<dbReference type="InterPro" id="IPR050469">
    <property type="entry name" value="Diguanylate_Cyclase"/>
</dbReference>
<dbReference type="EMBL" id="JAATVY010000037">
    <property type="protein sequence ID" value="NJC73822.1"/>
    <property type="molecule type" value="Genomic_DNA"/>
</dbReference>
<name>A0ABX0Y6R8_9ACTN</name>
<dbReference type="RefSeq" id="WP_167928724.1">
    <property type="nucleotide sequence ID" value="NZ_JAATVY010000037.1"/>
</dbReference>